<name>A0A6G7LTZ7_9GAMM</name>
<feature type="transmembrane region" description="Helical" evidence="8">
    <location>
        <begin position="60"/>
        <end position="85"/>
    </location>
</feature>
<dbReference type="Pfam" id="PF00375">
    <property type="entry name" value="SDF"/>
    <property type="match status" value="1"/>
</dbReference>
<dbReference type="GeneID" id="99800872"/>
<dbReference type="Proteomes" id="UP000247584">
    <property type="component" value="Unassembled WGS sequence"/>
</dbReference>
<organism evidence="10 12">
    <name type="scientific">Shewanella chilikensis</name>
    <dbReference type="NCBI Taxonomy" id="558541"/>
    <lineage>
        <taxon>Bacteria</taxon>
        <taxon>Pseudomonadati</taxon>
        <taxon>Pseudomonadota</taxon>
        <taxon>Gammaproteobacteria</taxon>
        <taxon>Alteromonadales</taxon>
        <taxon>Shewanellaceae</taxon>
        <taxon>Shewanella</taxon>
    </lineage>
</organism>
<evidence type="ECO:0000313" key="11">
    <source>
        <dbReference type="Proteomes" id="UP000247584"/>
    </source>
</evidence>
<dbReference type="RefSeq" id="WP_101057278.1">
    <property type="nucleotide sequence ID" value="NZ_BMXX01000054.1"/>
</dbReference>
<feature type="transmembrane region" description="Helical" evidence="8">
    <location>
        <begin position="12"/>
        <end position="33"/>
    </location>
</feature>
<dbReference type="GO" id="GO:0006835">
    <property type="term" value="P:dicarboxylic acid transport"/>
    <property type="evidence" value="ECO:0007669"/>
    <property type="project" value="TreeGrafter"/>
</dbReference>
<feature type="transmembrane region" description="Helical" evidence="8">
    <location>
        <begin position="240"/>
        <end position="267"/>
    </location>
</feature>
<evidence type="ECO:0000256" key="8">
    <source>
        <dbReference type="SAM" id="Phobius"/>
    </source>
</evidence>
<evidence type="ECO:0000256" key="2">
    <source>
        <dbReference type="ARBA" id="ARBA00022448"/>
    </source>
</evidence>
<dbReference type="GO" id="GO:0005886">
    <property type="term" value="C:plasma membrane"/>
    <property type="evidence" value="ECO:0007669"/>
    <property type="project" value="UniProtKB-SubCell"/>
</dbReference>
<evidence type="ECO:0000256" key="3">
    <source>
        <dbReference type="ARBA" id="ARBA00022475"/>
    </source>
</evidence>
<gene>
    <name evidence="9" type="ORF">C8J23_1514</name>
    <name evidence="10" type="ORF">GII14_14335</name>
</gene>
<keyword evidence="7 8" id="KW-0472">Membrane</keyword>
<feature type="transmembrane region" description="Helical" evidence="8">
    <location>
        <begin position="105"/>
        <end position="126"/>
    </location>
</feature>
<dbReference type="EMBL" id="CP045857">
    <property type="protein sequence ID" value="QIJ05204.1"/>
    <property type="molecule type" value="Genomic_DNA"/>
</dbReference>
<dbReference type="AlphaFoldDB" id="A0A6G7LTZ7"/>
<dbReference type="InterPro" id="IPR001991">
    <property type="entry name" value="Na-dicarboxylate_symporter"/>
</dbReference>
<reference evidence="10 12" key="2">
    <citation type="submission" date="2019-11" db="EMBL/GenBank/DDBJ databases">
        <title>Complete Genome Sequence of Shewanella chilikensis Strain DC57, Isolated from Corroded Seal Rings at a floating production facility in Australia.</title>
        <authorList>
            <person name="Salgar-Chaparro S.J."/>
            <person name="Castillo-Villamizar G.A."/>
            <person name="Poehlein A."/>
            <person name="Daniel R."/>
            <person name="Machuca L."/>
        </authorList>
    </citation>
    <scope>NUCLEOTIDE SEQUENCE [LARGE SCALE GENOMIC DNA]</scope>
    <source>
        <strain evidence="10 12">DC57</strain>
    </source>
</reference>
<evidence type="ECO:0000313" key="12">
    <source>
        <dbReference type="Proteomes" id="UP000502117"/>
    </source>
</evidence>
<evidence type="ECO:0000313" key="10">
    <source>
        <dbReference type="EMBL" id="QIJ05204.1"/>
    </source>
</evidence>
<evidence type="ECO:0000256" key="5">
    <source>
        <dbReference type="ARBA" id="ARBA00022847"/>
    </source>
</evidence>
<dbReference type="GO" id="GO:0015293">
    <property type="term" value="F:symporter activity"/>
    <property type="evidence" value="ECO:0007669"/>
    <property type="project" value="UniProtKB-KW"/>
</dbReference>
<dbReference type="SUPFAM" id="SSF118215">
    <property type="entry name" value="Proton glutamate symport protein"/>
    <property type="match status" value="1"/>
</dbReference>
<dbReference type="PANTHER" id="PTHR42865:SF7">
    <property type="entry name" value="PROTON_GLUTAMATE-ASPARTATE SYMPORTER"/>
    <property type="match status" value="1"/>
</dbReference>
<dbReference type="InterPro" id="IPR036458">
    <property type="entry name" value="Na:dicarbo_symporter_sf"/>
</dbReference>
<keyword evidence="3" id="KW-1003">Cell membrane</keyword>
<keyword evidence="2" id="KW-0813">Transport</keyword>
<keyword evidence="11" id="KW-1185">Reference proteome</keyword>
<dbReference type="Proteomes" id="UP000502117">
    <property type="component" value="Chromosome"/>
</dbReference>
<dbReference type="PANTHER" id="PTHR42865">
    <property type="entry name" value="PROTON/GLUTAMATE-ASPARTATE SYMPORTER"/>
    <property type="match status" value="1"/>
</dbReference>
<proteinExistence type="predicted"/>
<dbReference type="FunFam" id="1.10.3860.10:FF:000001">
    <property type="entry name" value="C4-dicarboxylate transport protein"/>
    <property type="match status" value="1"/>
</dbReference>
<protein>
    <submittedName>
        <fullName evidence="10">Cation:dicarboxylase symporter family transporter</fullName>
    </submittedName>
    <submittedName>
        <fullName evidence="9">Na+/H+-dicarboxylate symporter</fullName>
    </submittedName>
</protein>
<dbReference type="EMBL" id="QJSY01000051">
    <property type="protein sequence ID" value="PYE54266.1"/>
    <property type="molecule type" value="Genomic_DNA"/>
</dbReference>
<keyword evidence="4 8" id="KW-0812">Transmembrane</keyword>
<feature type="transmembrane region" description="Helical" evidence="8">
    <location>
        <begin position="169"/>
        <end position="186"/>
    </location>
</feature>
<evidence type="ECO:0000256" key="7">
    <source>
        <dbReference type="ARBA" id="ARBA00023136"/>
    </source>
</evidence>
<keyword evidence="5" id="KW-0769">Symport</keyword>
<keyword evidence="6 8" id="KW-1133">Transmembrane helix</keyword>
<dbReference type="PRINTS" id="PR00173">
    <property type="entry name" value="EDTRNSPORT"/>
</dbReference>
<feature type="transmembrane region" description="Helical" evidence="8">
    <location>
        <begin position="207"/>
        <end position="228"/>
    </location>
</feature>
<comment type="subcellular location">
    <subcellularLocation>
        <location evidence="1">Cell membrane</location>
        <topology evidence="1">Multi-pass membrane protein</topology>
    </subcellularLocation>
</comment>
<reference evidence="9 11" key="1">
    <citation type="submission" date="2018-06" db="EMBL/GenBank/DDBJ databases">
        <title>Genomic Encyclopedia of Type Strains, Phase III (KMG-III): the genomes of soil and plant-associated and newly described type strains.</title>
        <authorList>
            <person name="Whitman W."/>
        </authorList>
    </citation>
    <scope>NUCLEOTIDE SEQUENCE [LARGE SCALE GENOMIC DNA]</scope>
    <source>
        <strain evidence="9 11">JC5</strain>
    </source>
</reference>
<sequence length="450" mass="47928">MAFTPTKKMGLTGKILIGMAAGIIVGLLLRSFFPAGELDSPQVQQDPYFIFVQDYITEGFLNVVGTIFISSLKMLVVPLVFISLVCGTSSLSDPSKLGRLGGKTIAFYLFTTAIALTLSIMAAVMIHPGHSSMSTAGNSFEAKDAPSLAEVLINIVPTNPMQAMSEGNMLQIIIFAVIFGFAISHVGDKGKRVAALFEDLNEVIMKVVTLIMHLAPYGVFALMGKLALTLGVETFGSVVAYFFVVLGVLLVHAFITYPVLLNLLSGLNPFTFIRKMRDVQLFAFSTASSNATLPVTIETAEHRLGVDNKIASFTLPLGATINMDGTAIMQGVATVFIAQVYGIDLTITDYITVVVTATLASIGTAGVPGVGLVMLAMVLNQVGLPVDGIALIIGVDRLLDMVRTAVNVTGDTVATVVIAKSENEFNEETFNDPKAGKANVNFHKEHHTPM</sequence>
<evidence type="ECO:0000256" key="6">
    <source>
        <dbReference type="ARBA" id="ARBA00022989"/>
    </source>
</evidence>
<dbReference type="Gene3D" id="1.10.3860.10">
    <property type="entry name" value="Sodium:dicarboxylate symporter"/>
    <property type="match status" value="1"/>
</dbReference>
<dbReference type="KEGG" id="schk:GII14_14335"/>
<evidence type="ECO:0000313" key="9">
    <source>
        <dbReference type="EMBL" id="PYE54266.1"/>
    </source>
</evidence>
<evidence type="ECO:0000256" key="4">
    <source>
        <dbReference type="ARBA" id="ARBA00022692"/>
    </source>
</evidence>
<accession>A0A6G7LTZ7</accession>
<evidence type="ECO:0000256" key="1">
    <source>
        <dbReference type="ARBA" id="ARBA00004651"/>
    </source>
</evidence>